<protein>
    <submittedName>
        <fullName evidence="2">PAS domain-containing sensor histidine kinase</fullName>
    </submittedName>
</protein>
<proteinExistence type="predicted"/>
<evidence type="ECO:0000313" key="2">
    <source>
        <dbReference type="EMBL" id="NOK09756.1"/>
    </source>
</evidence>
<dbReference type="SUPFAM" id="SSF55874">
    <property type="entry name" value="ATPase domain of HSP90 chaperone/DNA topoisomerase II/histidine kinase"/>
    <property type="match status" value="1"/>
</dbReference>
<evidence type="ECO:0000259" key="1">
    <source>
        <dbReference type="Pfam" id="PF02518"/>
    </source>
</evidence>
<organism evidence="2 3">
    <name type="scientific">Corallococcus exercitus</name>
    <dbReference type="NCBI Taxonomy" id="2316736"/>
    <lineage>
        <taxon>Bacteria</taxon>
        <taxon>Pseudomonadati</taxon>
        <taxon>Myxococcota</taxon>
        <taxon>Myxococcia</taxon>
        <taxon>Myxococcales</taxon>
        <taxon>Cystobacterineae</taxon>
        <taxon>Myxococcaceae</taxon>
        <taxon>Corallococcus</taxon>
    </lineage>
</organism>
<reference evidence="2 3" key="1">
    <citation type="submission" date="2020-05" db="EMBL/GenBank/DDBJ databases">
        <authorList>
            <person name="Whitworth D."/>
        </authorList>
    </citation>
    <scope>NUCLEOTIDE SEQUENCE [LARGE SCALE GENOMIC DNA]</scope>
    <source>
        <strain evidence="2 3">CA046A</strain>
    </source>
</reference>
<name>A0A7Y4JRB4_9BACT</name>
<dbReference type="EMBL" id="JABFJW010000073">
    <property type="protein sequence ID" value="NOK09756.1"/>
    <property type="molecule type" value="Genomic_DNA"/>
</dbReference>
<dbReference type="Pfam" id="PF02518">
    <property type="entry name" value="HATPase_c"/>
    <property type="match status" value="1"/>
</dbReference>
<accession>A0A7Y4JRB4</accession>
<feature type="non-terminal residue" evidence="2">
    <location>
        <position position="1"/>
    </location>
</feature>
<dbReference type="InterPro" id="IPR036890">
    <property type="entry name" value="HATPase_C_sf"/>
</dbReference>
<dbReference type="CDD" id="cd00075">
    <property type="entry name" value="HATPase"/>
    <property type="match status" value="1"/>
</dbReference>
<keyword evidence="2" id="KW-0808">Transferase</keyword>
<keyword evidence="2" id="KW-0418">Kinase</keyword>
<gene>
    <name evidence="2" type="ORF">HNS30_12030</name>
</gene>
<sequence length="54" mass="5307">GLGLFISKQIIAAHGGRISVEGPPDGGACFVVLLPRSAAHTQAPGVLTLSGVLG</sequence>
<comment type="caution">
    <text evidence="2">The sequence shown here is derived from an EMBL/GenBank/DDBJ whole genome shotgun (WGS) entry which is preliminary data.</text>
</comment>
<dbReference type="GO" id="GO:0016301">
    <property type="term" value="F:kinase activity"/>
    <property type="evidence" value="ECO:0007669"/>
    <property type="project" value="UniProtKB-KW"/>
</dbReference>
<dbReference type="Proteomes" id="UP000528460">
    <property type="component" value="Unassembled WGS sequence"/>
</dbReference>
<dbReference type="Gene3D" id="3.30.565.10">
    <property type="entry name" value="Histidine kinase-like ATPase, C-terminal domain"/>
    <property type="match status" value="1"/>
</dbReference>
<dbReference type="InterPro" id="IPR003594">
    <property type="entry name" value="HATPase_dom"/>
</dbReference>
<dbReference type="AlphaFoldDB" id="A0A7Y4JRB4"/>
<feature type="domain" description="Histidine kinase/HSP90-like ATPase" evidence="1">
    <location>
        <begin position="1"/>
        <end position="36"/>
    </location>
</feature>
<evidence type="ECO:0000313" key="3">
    <source>
        <dbReference type="Proteomes" id="UP000528460"/>
    </source>
</evidence>